<dbReference type="Proteomes" id="UP000019132">
    <property type="component" value="Unassembled WGS sequence"/>
</dbReference>
<keyword evidence="2" id="KW-1185">Reference proteome</keyword>
<accession>K3WAU6</accession>
<dbReference type="EnsemblProtists" id="PYU1_T002087">
    <property type="protein sequence ID" value="PYU1_T002087"/>
    <property type="gene ID" value="PYU1_G002085"/>
</dbReference>
<dbReference type="EMBL" id="GL376634">
    <property type="status" value="NOT_ANNOTATED_CDS"/>
    <property type="molecule type" value="Genomic_DNA"/>
</dbReference>
<dbReference type="VEuPathDB" id="FungiDB:PYU1_G002085"/>
<protein>
    <recommendedName>
        <fullName evidence="3">Reverse transcriptase zinc-binding domain-containing protein</fullName>
    </recommendedName>
</protein>
<dbReference type="InParanoid" id="K3WAU6"/>
<reference evidence="1" key="3">
    <citation type="submission" date="2015-02" db="UniProtKB">
        <authorList>
            <consortium name="EnsemblProtists"/>
        </authorList>
    </citation>
    <scope>IDENTIFICATION</scope>
    <source>
        <strain evidence="1">DAOM BR144</strain>
    </source>
</reference>
<evidence type="ECO:0000313" key="2">
    <source>
        <dbReference type="Proteomes" id="UP000019132"/>
    </source>
</evidence>
<sequence length="346" mass="39806">MPLLHNATLRHGSQDRTLATRPSALVQRLAQLQLYTAEDIYGLCGSTPTPAALATAIQQPGDSRAYNTRYCRNFLVDCDIALRVLLDPPIGPRPSQAFASAFHNWVIGDHLLEDLTVAKIRNVLKSPRPPALPLQRLGVSEDPEPDFWKRDIKLNKHLLPVYADFLYRLQHNALYLGYRFQHIQDAKTTCHFDCEHLETAQHLFWLCPFASRLWDPFIQPLQRAFTSELTWSTLVYFTSLKPTQEAKHKYGYTLFVVLNFVRAIVTRCIWMHRNDIRFHDQVPNPVDTQARIQALLQLHIHAYKQQLQAKSQRHSALVLRQLKRLIQDAGFDTSTTESSEFEEGTT</sequence>
<dbReference type="AlphaFoldDB" id="K3WAU6"/>
<organism evidence="1 2">
    <name type="scientific">Globisporangium ultimum (strain ATCC 200006 / CBS 805.95 / DAOM BR144)</name>
    <name type="common">Pythium ultimum</name>
    <dbReference type="NCBI Taxonomy" id="431595"/>
    <lineage>
        <taxon>Eukaryota</taxon>
        <taxon>Sar</taxon>
        <taxon>Stramenopiles</taxon>
        <taxon>Oomycota</taxon>
        <taxon>Peronosporomycetes</taxon>
        <taxon>Pythiales</taxon>
        <taxon>Pythiaceae</taxon>
        <taxon>Globisporangium</taxon>
    </lineage>
</organism>
<evidence type="ECO:0008006" key="3">
    <source>
        <dbReference type="Google" id="ProtNLM"/>
    </source>
</evidence>
<reference evidence="2" key="2">
    <citation type="submission" date="2010-04" db="EMBL/GenBank/DDBJ databases">
        <authorList>
            <person name="Buell R."/>
            <person name="Hamilton J."/>
            <person name="Hostetler J."/>
        </authorList>
    </citation>
    <scope>NUCLEOTIDE SEQUENCE [LARGE SCALE GENOMIC DNA]</scope>
    <source>
        <strain evidence="2">DAOM:BR144</strain>
    </source>
</reference>
<dbReference type="eggNOG" id="ENOG502SPC1">
    <property type="taxonomic scope" value="Eukaryota"/>
</dbReference>
<name>K3WAU6_GLOUD</name>
<dbReference type="HOGENOM" id="CLU_802880_0_0_1"/>
<proteinExistence type="predicted"/>
<evidence type="ECO:0000313" key="1">
    <source>
        <dbReference type="EnsemblProtists" id="PYU1_T002087"/>
    </source>
</evidence>
<reference evidence="2" key="1">
    <citation type="journal article" date="2010" name="Genome Biol.">
        <title>Genome sequence of the necrotrophic plant pathogen Pythium ultimum reveals original pathogenicity mechanisms and effector repertoire.</title>
        <authorList>
            <person name="Levesque C.A."/>
            <person name="Brouwer H."/>
            <person name="Cano L."/>
            <person name="Hamilton J.P."/>
            <person name="Holt C."/>
            <person name="Huitema E."/>
            <person name="Raffaele S."/>
            <person name="Robideau G.P."/>
            <person name="Thines M."/>
            <person name="Win J."/>
            <person name="Zerillo M.M."/>
            <person name="Beakes G.W."/>
            <person name="Boore J.L."/>
            <person name="Busam D."/>
            <person name="Dumas B."/>
            <person name="Ferriera S."/>
            <person name="Fuerstenberg S.I."/>
            <person name="Gachon C.M."/>
            <person name="Gaulin E."/>
            <person name="Govers F."/>
            <person name="Grenville-Briggs L."/>
            <person name="Horner N."/>
            <person name="Hostetler J."/>
            <person name="Jiang R.H."/>
            <person name="Johnson J."/>
            <person name="Krajaejun T."/>
            <person name="Lin H."/>
            <person name="Meijer H.J."/>
            <person name="Moore B."/>
            <person name="Morris P."/>
            <person name="Phuntmart V."/>
            <person name="Puiu D."/>
            <person name="Shetty J."/>
            <person name="Stajich J.E."/>
            <person name="Tripathy S."/>
            <person name="Wawra S."/>
            <person name="van West P."/>
            <person name="Whitty B.R."/>
            <person name="Coutinho P.M."/>
            <person name="Henrissat B."/>
            <person name="Martin F."/>
            <person name="Thomas P.D."/>
            <person name="Tyler B.M."/>
            <person name="De Vries R.P."/>
            <person name="Kamoun S."/>
            <person name="Yandell M."/>
            <person name="Tisserat N."/>
            <person name="Buell C.R."/>
        </authorList>
    </citation>
    <scope>NUCLEOTIDE SEQUENCE</scope>
    <source>
        <strain evidence="2">DAOM:BR144</strain>
    </source>
</reference>